<evidence type="ECO:0000313" key="1">
    <source>
        <dbReference type="EMBL" id="OWQ83041.1"/>
    </source>
</evidence>
<evidence type="ECO:0000313" key="2">
    <source>
        <dbReference type="Proteomes" id="UP000197468"/>
    </source>
</evidence>
<protein>
    <submittedName>
        <fullName evidence="1">Uncharacterized protein</fullName>
    </submittedName>
</protein>
<keyword evidence="2" id="KW-1185">Reference proteome</keyword>
<sequence>MFDYLLDRDMYCCYEAMYVQGLHESAARTNAIPRPDIPRPPNVYYSEPRPENPRLISELFNSLFGKALAYAVDNFGREVTLKVIVDNTDEAVLDEYHAGAQRFLDVFKPKIIRRFGFDTASKKKIVHAAEMKTTVSEPQVEQVLSSAKFDISCEDSGLTFAADILVGSLRHHLMNKVKDAGPGSLNSKGAIAGHVLAHQMYGASNLPSQQSLLDTMYRHPQRPLE</sequence>
<comment type="caution">
    <text evidence="1">The sequence shown here is derived from an EMBL/GenBank/DDBJ whole genome shotgun (WGS) entry which is preliminary data.</text>
</comment>
<gene>
    <name evidence="1" type="ORF">CDN99_27465</name>
</gene>
<dbReference type="Proteomes" id="UP000197468">
    <property type="component" value="Unassembled WGS sequence"/>
</dbReference>
<dbReference type="EMBL" id="NIOF01000027">
    <property type="protein sequence ID" value="OWQ83041.1"/>
    <property type="molecule type" value="Genomic_DNA"/>
</dbReference>
<organism evidence="1 2">
    <name type="scientific">Roseateles aquatilis</name>
    <dbReference type="NCBI Taxonomy" id="431061"/>
    <lineage>
        <taxon>Bacteria</taxon>
        <taxon>Pseudomonadati</taxon>
        <taxon>Pseudomonadota</taxon>
        <taxon>Betaproteobacteria</taxon>
        <taxon>Burkholderiales</taxon>
        <taxon>Sphaerotilaceae</taxon>
        <taxon>Roseateles</taxon>
    </lineage>
</organism>
<dbReference type="AlphaFoldDB" id="A0A246ISA9"/>
<name>A0A246ISA9_9BURK</name>
<proteinExistence type="predicted"/>
<reference evidence="1 2" key="1">
    <citation type="journal article" date="2008" name="Int. J. Syst. Evol. Microbiol.">
        <title>Description of Roseateles aquatilis sp. nov. and Roseateles terrae sp. nov., in the class Betaproteobacteria, and emended description of the genus Roseateles.</title>
        <authorList>
            <person name="Gomila M."/>
            <person name="Bowien B."/>
            <person name="Falsen E."/>
            <person name="Moore E.R."/>
            <person name="Lalucat J."/>
        </authorList>
    </citation>
    <scope>NUCLEOTIDE SEQUENCE [LARGE SCALE GENOMIC DNA]</scope>
    <source>
        <strain evidence="1 2">CCUG 48205</strain>
    </source>
</reference>
<accession>A0A246ISA9</accession>